<dbReference type="AlphaFoldDB" id="A0A0W8F940"/>
<sequence length="55" mass="5788">MLPGIGEKNHRGTEDDGSLKGGRERRGLSSSANSAALRLILELGKNEAVIGGLRE</sequence>
<proteinExistence type="predicted"/>
<reference evidence="2" key="1">
    <citation type="journal article" date="2015" name="Proc. Natl. Acad. Sci. U.S.A.">
        <title>Networks of energetic and metabolic interactions define dynamics in microbial communities.</title>
        <authorList>
            <person name="Embree M."/>
            <person name="Liu J.K."/>
            <person name="Al-Bassam M.M."/>
            <person name="Zengler K."/>
        </authorList>
    </citation>
    <scope>NUCLEOTIDE SEQUENCE</scope>
</reference>
<evidence type="ECO:0000256" key="1">
    <source>
        <dbReference type="SAM" id="MobiDB-lite"/>
    </source>
</evidence>
<dbReference type="EMBL" id="LNQE01001445">
    <property type="protein sequence ID" value="KUG17385.1"/>
    <property type="molecule type" value="Genomic_DNA"/>
</dbReference>
<feature type="compositionally biased region" description="Basic and acidic residues" evidence="1">
    <location>
        <begin position="7"/>
        <end position="27"/>
    </location>
</feature>
<accession>A0A0W8F940</accession>
<name>A0A0W8F940_9ZZZZ</name>
<protein>
    <submittedName>
        <fullName evidence="2">Uncharacterized protein</fullName>
    </submittedName>
</protein>
<evidence type="ECO:0000313" key="2">
    <source>
        <dbReference type="EMBL" id="KUG17385.1"/>
    </source>
</evidence>
<organism evidence="2">
    <name type="scientific">hydrocarbon metagenome</name>
    <dbReference type="NCBI Taxonomy" id="938273"/>
    <lineage>
        <taxon>unclassified sequences</taxon>
        <taxon>metagenomes</taxon>
        <taxon>ecological metagenomes</taxon>
    </lineage>
</organism>
<gene>
    <name evidence="2" type="ORF">ASZ90_012923</name>
</gene>
<comment type="caution">
    <text evidence="2">The sequence shown here is derived from an EMBL/GenBank/DDBJ whole genome shotgun (WGS) entry which is preliminary data.</text>
</comment>
<feature type="region of interest" description="Disordered" evidence="1">
    <location>
        <begin position="1"/>
        <end position="32"/>
    </location>
</feature>